<dbReference type="InterPro" id="IPR017937">
    <property type="entry name" value="Thioredoxin_CS"/>
</dbReference>
<dbReference type="OrthoDB" id="10263751at2759"/>
<keyword evidence="1" id="KW-0813">Transport</keyword>
<protein>
    <submittedName>
        <fullName evidence="5">Thioredoxin H2-2</fullName>
    </submittedName>
</protein>
<dbReference type="PANTHER" id="PTHR10438:SF463">
    <property type="entry name" value="THIOREDOXIN"/>
    <property type="match status" value="1"/>
</dbReference>
<evidence type="ECO:0000256" key="3">
    <source>
        <dbReference type="ARBA" id="ARBA00023284"/>
    </source>
</evidence>
<keyword evidence="6" id="KW-1185">Reference proteome</keyword>
<sequence length="131" mass="14417">MGSFFSSLFDPAAGATAPEEGDSNVVAIHSKESWNGHWAAHKDSNKLLVVDFSAKWCGPCRLIEPAFRALAARFTDVSFVKIDVDELSAVAQEWKVQAMPTFVLMKAGREVSRVVGADQAQLERKIQQLRP</sequence>
<keyword evidence="2" id="KW-1015">Disulfide bond</keyword>
<dbReference type="PROSITE" id="PS00194">
    <property type="entry name" value="THIOREDOXIN_1"/>
    <property type="match status" value="1"/>
</dbReference>
<evidence type="ECO:0000256" key="2">
    <source>
        <dbReference type="ARBA" id="ARBA00023157"/>
    </source>
</evidence>
<dbReference type="CDD" id="cd02947">
    <property type="entry name" value="TRX_family"/>
    <property type="match status" value="1"/>
</dbReference>
<dbReference type="PANTHER" id="PTHR10438">
    <property type="entry name" value="THIOREDOXIN"/>
    <property type="match status" value="1"/>
</dbReference>
<name>A0A2H9ZYM9_9ASPA</name>
<evidence type="ECO:0000259" key="4">
    <source>
        <dbReference type="PROSITE" id="PS51352"/>
    </source>
</evidence>
<evidence type="ECO:0000313" key="5">
    <source>
        <dbReference type="EMBL" id="PKA48357.1"/>
    </source>
</evidence>
<keyword evidence="3" id="KW-0676">Redox-active center</keyword>
<feature type="domain" description="Thioredoxin" evidence="4">
    <location>
        <begin position="6"/>
        <end position="131"/>
    </location>
</feature>
<dbReference type="EMBL" id="KZ452538">
    <property type="protein sequence ID" value="PKA48357.1"/>
    <property type="molecule type" value="Genomic_DNA"/>
</dbReference>
<dbReference type="FunFam" id="3.40.30.10:FF:000245">
    <property type="entry name" value="Thioredoxin"/>
    <property type="match status" value="1"/>
</dbReference>
<dbReference type="InterPro" id="IPR050620">
    <property type="entry name" value="Thioredoxin_H-type-like"/>
</dbReference>
<dbReference type="STRING" id="1088818.A0A2H9ZYM9"/>
<gene>
    <name evidence="5" type="ORF">AXF42_Ash020449</name>
</gene>
<dbReference type="AlphaFoldDB" id="A0A2H9ZYM9"/>
<dbReference type="SUPFAM" id="SSF52833">
    <property type="entry name" value="Thioredoxin-like"/>
    <property type="match status" value="1"/>
</dbReference>
<keyword evidence="1" id="KW-0249">Electron transport</keyword>
<accession>A0A2H9ZYM9</accession>
<reference evidence="5 6" key="1">
    <citation type="journal article" date="2017" name="Nature">
        <title>The Apostasia genome and the evolution of orchids.</title>
        <authorList>
            <person name="Zhang G.Q."/>
            <person name="Liu K.W."/>
            <person name="Li Z."/>
            <person name="Lohaus R."/>
            <person name="Hsiao Y.Y."/>
            <person name="Niu S.C."/>
            <person name="Wang J.Y."/>
            <person name="Lin Y.C."/>
            <person name="Xu Q."/>
            <person name="Chen L.J."/>
            <person name="Yoshida K."/>
            <person name="Fujiwara S."/>
            <person name="Wang Z.W."/>
            <person name="Zhang Y.Q."/>
            <person name="Mitsuda N."/>
            <person name="Wang M."/>
            <person name="Liu G.H."/>
            <person name="Pecoraro L."/>
            <person name="Huang H.X."/>
            <person name="Xiao X.J."/>
            <person name="Lin M."/>
            <person name="Wu X.Y."/>
            <person name="Wu W.L."/>
            <person name="Chen Y.Y."/>
            <person name="Chang S.B."/>
            <person name="Sakamoto S."/>
            <person name="Ohme-Takagi M."/>
            <person name="Yagi M."/>
            <person name="Zeng S.J."/>
            <person name="Shen C.Y."/>
            <person name="Yeh C.M."/>
            <person name="Luo Y.B."/>
            <person name="Tsai W.C."/>
            <person name="Van de Peer Y."/>
            <person name="Liu Z.J."/>
        </authorList>
    </citation>
    <scope>NUCLEOTIDE SEQUENCE [LARGE SCALE GENOMIC DNA]</scope>
    <source>
        <strain evidence="6">cv. Shenzhen</strain>
        <tissue evidence="5">Stem</tissue>
    </source>
</reference>
<dbReference type="PROSITE" id="PS51352">
    <property type="entry name" value="THIOREDOXIN_2"/>
    <property type="match status" value="1"/>
</dbReference>
<dbReference type="InterPro" id="IPR036249">
    <property type="entry name" value="Thioredoxin-like_sf"/>
</dbReference>
<evidence type="ECO:0000256" key="1">
    <source>
        <dbReference type="ARBA" id="ARBA00022982"/>
    </source>
</evidence>
<dbReference type="Proteomes" id="UP000236161">
    <property type="component" value="Unassembled WGS sequence"/>
</dbReference>
<dbReference type="Pfam" id="PF00085">
    <property type="entry name" value="Thioredoxin"/>
    <property type="match status" value="1"/>
</dbReference>
<proteinExistence type="predicted"/>
<dbReference type="InterPro" id="IPR013766">
    <property type="entry name" value="Thioredoxin_domain"/>
</dbReference>
<evidence type="ECO:0000313" key="6">
    <source>
        <dbReference type="Proteomes" id="UP000236161"/>
    </source>
</evidence>
<dbReference type="PRINTS" id="PR00421">
    <property type="entry name" value="THIOREDOXIN"/>
</dbReference>
<organism evidence="5 6">
    <name type="scientific">Apostasia shenzhenica</name>
    <dbReference type="NCBI Taxonomy" id="1088818"/>
    <lineage>
        <taxon>Eukaryota</taxon>
        <taxon>Viridiplantae</taxon>
        <taxon>Streptophyta</taxon>
        <taxon>Embryophyta</taxon>
        <taxon>Tracheophyta</taxon>
        <taxon>Spermatophyta</taxon>
        <taxon>Magnoliopsida</taxon>
        <taxon>Liliopsida</taxon>
        <taxon>Asparagales</taxon>
        <taxon>Orchidaceae</taxon>
        <taxon>Apostasioideae</taxon>
        <taxon>Apostasia</taxon>
    </lineage>
</organism>
<dbReference type="Gene3D" id="3.40.30.10">
    <property type="entry name" value="Glutaredoxin"/>
    <property type="match status" value="1"/>
</dbReference>